<feature type="domain" description="PLD phosphodiesterase" evidence="8">
    <location>
        <begin position="208"/>
        <end position="234"/>
    </location>
</feature>
<evidence type="ECO:0000256" key="4">
    <source>
        <dbReference type="ARBA" id="ARBA00022801"/>
    </source>
</evidence>
<protein>
    <recommendedName>
        <fullName evidence="3">phospholipase D</fullName>
        <ecNumber evidence="3">3.1.4.4</ecNumber>
    </recommendedName>
</protein>
<dbReference type="PANTHER" id="PTHR43856:SF1">
    <property type="entry name" value="MITOCHONDRIAL CARDIOLIPIN HYDROLASE"/>
    <property type="match status" value="1"/>
</dbReference>
<dbReference type="EMBL" id="JAFBED010000002">
    <property type="protein sequence ID" value="MBM7619291.1"/>
    <property type="molecule type" value="Genomic_DNA"/>
</dbReference>
<dbReference type="EC" id="3.1.4.4" evidence="3"/>
<sequence>MIRLIKKYKISLFIGFIVLIVIGTSIYHSYKPLPENVSFEGKEHYVDDVEFLYDLTYKRNDEVVTEHEIFDRIFEVIEEAEEFVVIDMFLFNGYNDGERDFPPLSENLLKALLDKKKKNPQMEMVFITDEINTTYGSHEAEELKMLDESGIKVVKTNLDVLRDSNPLYSGVWRVFFQWFGQGGTGWIKNPMSKNAPETTVRSYLKLLNVKANHRKVVITDKTAIISSANPHDASGYHSNTAFEVSGPIIGDLLKTEQAVLDFSDEGELPAYDNKADLEETDNKNIAVQLLTEGKILKHLVEEIKQTEKGEDIWVGMFYLAERKVVDELIAASQRGVTIKMVLDPNEHAFGQQKIGMPNRPVAAEMVEEGKGKIEIKWFNTGGEQYHPKMIYFKRPEESTIIGGSANFTRRNLFDLNLETDIKIMAPNNEDIIKEMDSYFQRLWNNEDAEFTLPLEKYQDETTPVKKVLYRIQKLLRFTTY</sequence>
<keyword evidence="7" id="KW-1133">Transmembrane helix</keyword>
<evidence type="ECO:0000313" key="10">
    <source>
        <dbReference type="Proteomes" id="UP000737402"/>
    </source>
</evidence>
<evidence type="ECO:0000256" key="6">
    <source>
        <dbReference type="ARBA" id="ARBA00023098"/>
    </source>
</evidence>
<dbReference type="Pfam" id="PF13091">
    <property type="entry name" value="PLDc_2"/>
    <property type="match status" value="1"/>
</dbReference>
<keyword evidence="7" id="KW-0812">Transmembrane</keyword>
<keyword evidence="4" id="KW-0378">Hydrolase</keyword>
<dbReference type="PROSITE" id="PS50035">
    <property type="entry name" value="PLD"/>
    <property type="match status" value="1"/>
</dbReference>
<gene>
    <name evidence="9" type="ORF">JOC95_001140</name>
</gene>
<dbReference type="SUPFAM" id="SSF56024">
    <property type="entry name" value="Phospholipase D/nuclease"/>
    <property type="match status" value="2"/>
</dbReference>
<accession>A0ABS2NX93</accession>
<dbReference type="Gene3D" id="3.30.870.10">
    <property type="entry name" value="Endonuclease Chain A"/>
    <property type="match status" value="2"/>
</dbReference>
<proteinExistence type="inferred from homology"/>
<evidence type="ECO:0000259" key="8">
    <source>
        <dbReference type="PROSITE" id="PS50035"/>
    </source>
</evidence>
<evidence type="ECO:0000313" key="9">
    <source>
        <dbReference type="EMBL" id="MBM7619291.1"/>
    </source>
</evidence>
<evidence type="ECO:0000256" key="5">
    <source>
        <dbReference type="ARBA" id="ARBA00022963"/>
    </source>
</evidence>
<feature type="transmembrane region" description="Helical" evidence="7">
    <location>
        <begin position="12"/>
        <end position="30"/>
    </location>
</feature>
<keyword evidence="7" id="KW-0472">Membrane</keyword>
<reference evidence="9 10" key="1">
    <citation type="submission" date="2021-01" db="EMBL/GenBank/DDBJ databases">
        <title>Genomic Encyclopedia of Type Strains, Phase IV (KMG-IV): sequencing the most valuable type-strain genomes for metagenomic binning, comparative biology and taxonomic classification.</title>
        <authorList>
            <person name="Goeker M."/>
        </authorList>
    </citation>
    <scope>NUCLEOTIDE SEQUENCE [LARGE SCALE GENOMIC DNA]</scope>
    <source>
        <strain evidence="9 10">DSM 25879</strain>
    </source>
</reference>
<keyword evidence="5" id="KW-0442">Lipid degradation</keyword>
<evidence type="ECO:0000256" key="7">
    <source>
        <dbReference type="SAM" id="Phobius"/>
    </source>
</evidence>
<dbReference type="InterPro" id="IPR025202">
    <property type="entry name" value="PLD-like_dom"/>
</dbReference>
<evidence type="ECO:0000256" key="3">
    <source>
        <dbReference type="ARBA" id="ARBA00012027"/>
    </source>
</evidence>
<name>A0ABS2NX93_9BACI</name>
<organism evidence="9 10">
    <name type="scientific">Sutcliffiella tianshenii</name>
    <dbReference type="NCBI Taxonomy" id="1463404"/>
    <lineage>
        <taxon>Bacteria</taxon>
        <taxon>Bacillati</taxon>
        <taxon>Bacillota</taxon>
        <taxon>Bacilli</taxon>
        <taxon>Bacillales</taxon>
        <taxon>Bacillaceae</taxon>
        <taxon>Sutcliffiella</taxon>
    </lineage>
</organism>
<evidence type="ECO:0000256" key="2">
    <source>
        <dbReference type="ARBA" id="ARBA00008664"/>
    </source>
</evidence>
<keyword evidence="10" id="KW-1185">Reference proteome</keyword>
<dbReference type="Proteomes" id="UP000737402">
    <property type="component" value="Unassembled WGS sequence"/>
</dbReference>
<dbReference type="CDD" id="cd09130">
    <property type="entry name" value="PLDc_unchar2_2"/>
    <property type="match status" value="1"/>
</dbReference>
<dbReference type="InterPro" id="IPR001736">
    <property type="entry name" value="PLipase_D/transphosphatidylase"/>
</dbReference>
<comment type="similarity">
    <text evidence="2">Belongs to the phospholipase D family.</text>
</comment>
<dbReference type="RefSeq" id="WP_338083059.1">
    <property type="nucleotide sequence ID" value="NZ_JAFBED010000002.1"/>
</dbReference>
<comment type="caution">
    <text evidence="9">The sequence shown here is derived from an EMBL/GenBank/DDBJ whole genome shotgun (WGS) entry which is preliminary data.</text>
</comment>
<keyword evidence="6" id="KW-0443">Lipid metabolism</keyword>
<dbReference type="PANTHER" id="PTHR43856">
    <property type="entry name" value="CARDIOLIPIN HYDROLASE"/>
    <property type="match status" value="1"/>
</dbReference>
<dbReference type="InterPro" id="IPR051406">
    <property type="entry name" value="PLD_domain"/>
</dbReference>
<evidence type="ECO:0000256" key="1">
    <source>
        <dbReference type="ARBA" id="ARBA00000798"/>
    </source>
</evidence>
<comment type="catalytic activity">
    <reaction evidence="1">
        <text>a 1,2-diacyl-sn-glycero-3-phosphocholine + H2O = a 1,2-diacyl-sn-glycero-3-phosphate + choline + H(+)</text>
        <dbReference type="Rhea" id="RHEA:14445"/>
        <dbReference type="ChEBI" id="CHEBI:15354"/>
        <dbReference type="ChEBI" id="CHEBI:15377"/>
        <dbReference type="ChEBI" id="CHEBI:15378"/>
        <dbReference type="ChEBI" id="CHEBI:57643"/>
        <dbReference type="ChEBI" id="CHEBI:58608"/>
        <dbReference type="EC" id="3.1.4.4"/>
    </reaction>
</comment>
<dbReference type="CDD" id="cd09129">
    <property type="entry name" value="PLDc_unchar2_1"/>
    <property type="match status" value="1"/>
</dbReference>